<evidence type="ECO:0000313" key="3">
    <source>
        <dbReference type="Proteomes" id="UP001642483"/>
    </source>
</evidence>
<proteinExistence type="predicted"/>
<dbReference type="Proteomes" id="UP001642483">
    <property type="component" value="Unassembled WGS sequence"/>
</dbReference>
<feature type="transmembrane region" description="Helical" evidence="1">
    <location>
        <begin position="21"/>
        <end position="38"/>
    </location>
</feature>
<keyword evidence="1" id="KW-0472">Membrane</keyword>
<gene>
    <name evidence="2" type="ORF">CVLEPA_LOCUS3367</name>
</gene>
<evidence type="ECO:0000256" key="1">
    <source>
        <dbReference type="SAM" id="Phobius"/>
    </source>
</evidence>
<keyword evidence="3" id="KW-1185">Reference proteome</keyword>
<reference evidence="2 3" key="1">
    <citation type="submission" date="2024-02" db="EMBL/GenBank/DDBJ databases">
        <authorList>
            <person name="Daric V."/>
            <person name="Darras S."/>
        </authorList>
    </citation>
    <scope>NUCLEOTIDE SEQUENCE [LARGE SCALE GENOMIC DNA]</scope>
</reference>
<evidence type="ECO:0000313" key="2">
    <source>
        <dbReference type="EMBL" id="CAK8673591.1"/>
    </source>
</evidence>
<comment type="caution">
    <text evidence="2">The sequence shown here is derived from an EMBL/GenBank/DDBJ whole genome shotgun (WGS) entry which is preliminary data.</text>
</comment>
<sequence>MMKEGAYTMGQQFVNHLGTRILFHAIAASISLICSPAFRSPLVQKLGMGDMFSSENRSLGLFNMLTVFLSRNI</sequence>
<dbReference type="EMBL" id="CAWYQH010000002">
    <property type="protein sequence ID" value="CAK8673591.1"/>
    <property type="molecule type" value="Genomic_DNA"/>
</dbReference>
<name>A0ABP0F2E3_CLALP</name>
<keyword evidence="1" id="KW-1133">Transmembrane helix</keyword>
<organism evidence="2 3">
    <name type="scientific">Clavelina lepadiformis</name>
    <name type="common">Light-bulb sea squirt</name>
    <name type="synonym">Ascidia lepadiformis</name>
    <dbReference type="NCBI Taxonomy" id="159417"/>
    <lineage>
        <taxon>Eukaryota</taxon>
        <taxon>Metazoa</taxon>
        <taxon>Chordata</taxon>
        <taxon>Tunicata</taxon>
        <taxon>Ascidiacea</taxon>
        <taxon>Aplousobranchia</taxon>
        <taxon>Clavelinidae</taxon>
        <taxon>Clavelina</taxon>
    </lineage>
</organism>
<protein>
    <submittedName>
        <fullName evidence="2">Uncharacterized protein</fullName>
    </submittedName>
</protein>
<keyword evidence="1" id="KW-0812">Transmembrane</keyword>
<accession>A0ABP0F2E3</accession>